<dbReference type="InterPro" id="IPR011009">
    <property type="entry name" value="Kinase-like_dom_sf"/>
</dbReference>
<keyword evidence="4" id="KW-0723">Serine/threonine-protein kinase</keyword>
<feature type="compositionally biased region" description="Basic and acidic residues" evidence="13">
    <location>
        <begin position="74"/>
        <end position="90"/>
    </location>
</feature>
<dbReference type="InterPro" id="IPR000719">
    <property type="entry name" value="Prot_kinase_dom"/>
</dbReference>
<dbReference type="SUPFAM" id="SSF56112">
    <property type="entry name" value="Protein kinase-like (PK-like)"/>
    <property type="match status" value="1"/>
</dbReference>
<dbReference type="InterPro" id="IPR008271">
    <property type="entry name" value="Ser/Thr_kinase_AS"/>
</dbReference>
<dbReference type="PROSITE" id="PS00108">
    <property type="entry name" value="PROTEIN_KINASE_ST"/>
    <property type="match status" value="1"/>
</dbReference>
<evidence type="ECO:0000313" key="15">
    <source>
        <dbReference type="EMBL" id="KAF5385155.1"/>
    </source>
</evidence>
<dbReference type="OrthoDB" id="193931at2759"/>
<evidence type="ECO:0000256" key="5">
    <source>
        <dbReference type="ARBA" id="ARBA00022679"/>
    </source>
</evidence>
<dbReference type="Pfam" id="PF00069">
    <property type="entry name" value="Pkinase"/>
    <property type="match status" value="1"/>
</dbReference>
<dbReference type="Gene3D" id="3.30.310.80">
    <property type="entry name" value="Kinase associated domain 1, KA1"/>
    <property type="match status" value="1"/>
</dbReference>
<dbReference type="InterPro" id="IPR049507">
    <property type="entry name" value="SHLD2_OB1"/>
</dbReference>
<proteinExistence type="inferred from homology"/>
<dbReference type="Gene3D" id="1.10.510.10">
    <property type="entry name" value="Transferase(Phosphotransferase) domain 1"/>
    <property type="match status" value="1"/>
</dbReference>
<evidence type="ECO:0000256" key="12">
    <source>
        <dbReference type="ARBA" id="ARBA00048679"/>
    </source>
</evidence>
<comment type="caution">
    <text evidence="15">The sequence shown here is derived from an EMBL/GenBank/DDBJ whole genome shotgun (WGS) entry which is preliminary data.</text>
</comment>
<dbReference type="EMBL" id="JAACJP010000004">
    <property type="protein sequence ID" value="KAF5385155.1"/>
    <property type="molecule type" value="Genomic_DNA"/>
</dbReference>
<evidence type="ECO:0000313" key="16">
    <source>
        <dbReference type="Proteomes" id="UP000565441"/>
    </source>
</evidence>
<dbReference type="Pfam" id="PF16579">
    <property type="entry name" value="AdenylateSensor"/>
    <property type="match status" value="1"/>
</dbReference>
<keyword evidence="9" id="KW-0539">Nucleus</keyword>
<evidence type="ECO:0000256" key="11">
    <source>
        <dbReference type="ARBA" id="ARBA00047899"/>
    </source>
</evidence>
<dbReference type="Pfam" id="PF21669">
    <property type="entry name" value="SHLD2_OB1"/>
    <property type="match status" value="1"/>
</dbReference>
<dbReference type="InterPro" id="IPR013896">
    <property type="entry name" value="SNF1_UBA"/>
</dbReference>
<comment type="catalytic activity">
    <reaction evidence="11">
        <text>L-threonyl-[protein] + ATP = O-phospho-L-threonyl-[protein] + ADP + H(+)</text>
        <dbReference type="Rhea" id="RHEA:46608"/>
        <dbReference type="Rhea" id="RHEA-COMP:11060"/>
        <dbReference type="Rhea" id="RHEA-COMP:11605"/>
        <dbReference type="ChEBI" id="CHEBI:15378"/>
        <dbReference type="ChEBI" id="CHEBI:30013"/>
        <dbReference type="ChEBI" id="CHEBI:30616"/>
        <dbReference type="ChEBI" id="CHEBI:61977"/>
        <dbReference type="ChEBI" id="CHEBI:456216"/>
        <dbReference type="EC" id="2.7.11.1"/>
    </reaction>
</comment>
<evidence type="ECO:0000259" key="14">
    <source>
        <dbReference type="PROSITE" id="PS50011"/>
    </source>
</evidence>
<dbReference type="Pfam" id="PF08587">
    <property type="entry name" value="UBA_2"/>
    <property type="match status" value="1"/>
</dbReference>
<comment type="similarity">
    <text evidence="2">Belongs to the protein kinase superfamily. CAMK Ser/Thr protein kinase family. SNF1 subfamily.</text>
</comment>
<organism evidence="15 16">
    <name type="scientific">Tricholomella constricta</name>
    <dbReference type="NCBI Taxonomy" id="117010"/>
    <lineage>
        <taxon>Eukaryota</taxon>
        <taxon>Fungi</taxon>
        <taxon>Dikarya</taxon>
        <taxon>Basidiomycota</taxon>
        <taxon>Agaricomycotina</taxon>
        <taxon>Agaricomycetes</taxon>
        <taxon>Agaricomycetidae</taxon>
        <taxon>Agaricales</taxon>
        <taxon>Tricholomatineae</taxon>
        <taxon>Lyophyllaceae</taxon>
        <taxon>Tricholomella</taxon>
    </lineage>
</organism>
<feature type="region of interest" description="Disordered" evidence="13">
    <location>
        <begin position="249"/>
        <end position="299"/>
    </location>
</feature>
<dbReference type="SMART" id="SM00220">
    <property type="entry name" value="S_TKc"/>
    <property type="match status" value="1"/>
</dbReference>
<dbReference type="InterPro" id="IPR032270">
    <property type="entry name" value="AMPK_C"/>
</dbReference>
<dbReference type="CDD" id="cd14334">
    <property type="entry name" value="UBA_SNF1_fungi"/>
    <property type="match status" value="1"/>
</dbReference>
<keyword evidence="10" id="KW-0119">Carbohydrate metabolism</keyword>
<keyword evidence="16" id="KW-1185">Reference proteome</keyword>
<dbReference type="GO" id="GO:0005634">
    <property type="term" value="C:nucleus"/>
    <property type="evidence" value="ECO:0007669"/>
    <property type="project" value="UniProtKB-SubCell"/>
</dbReference>
<name>A0A8H5HLE4_9AGAR</name>
<evidence type="ECO:0000256" key="3">
    <source>
        <dbReference type="ARBA" id="ARBA00012513"/>
    </source>
</evidence>
<dbReference type="PANTHER" id="PTHR24346:SF110">
    <property type="entry name" value="NON-SPECIFIC SERINE_THREONINE PROTEIN KINASE"/>
    <property type="match status" value="1"/>
</dbReference>
<accession>A0A8H5HLE4</accession>
<evidence type="ECO:0000256" key="4">
    <source>
        <dbReference type="ARBA" id="ARBA00022527"/>
    </source>
</evidence>
<dbReference type="InterPro" id="IPR028375">
    <property type="entry name" value="KA1/Ssp2_C"/>
</dbReference>
<dbReference type="EC" id="2.7.11.1" evidence="3"/>
<dbReference type="GO" id="GO:0004674">
    <property type="term" value="F:protein serine/threonine kinase activity"/>
    <property type="evidence" value="ECO:0007669"/>
    <property type="project" value="UniProtKB-KW"/>
</dbReference>
<dbReference type="FunFam" id="3.30.200.20:FF:000042">
    <property type="entry name" value="Aurora kinase A"/>
    <property type="match status" value="1"/>
</dbReference>
<dbReference type="CDD" id="cd12122">
    <property type="entry name" value="AMPKA_C"/>
    <property type="match status" value="1"/>
</dbReference>
<dbReference type="PROSITE" id="PS50011">
    <property type="entry name" value="PROTEIN_KINASE_DOM"/>
    <property type="match status" value="1"/>
</dbReference>
<evidence type="ECO:0000256" key="1">
    <source>
        <dbReference type="ARBA" id="ARBA00004123"/>
    </source>
</evidence>
<gene>
    <name evidence="15" type="ORF">D9615_000910</name>
</gene>
<dbReference type="Proteomes" id="UP000565441">
    <property type="component" value="Unassembled WGS sequence"/>
</dbReference>
<dbReference type="GO" id="GO:0035556">
    <property type="term" value="P:intracellular signal transduction"/>
    <property type="evidence" value="ECO:0007669"/>
    <property type="project" value="TreeGrafter"/>
</dbReference>
<dbReference type="InterPro" id="IPR012340">
    <property type="entry name" value="NA-bd_OB-fold"/>
</dbReference>
<keyword evidence="5" id="KW-0808">Transferase</keyword>
<reference evidence="15 16" key="1">
    <citation type="journal article" date="2020" name="ISME J.">
        <title>Uncovering the hidden diversity of litter-decomposition mechanisms in mushroom-forming fungi.</title>
        <authorList>
            <person name="Floudas D."/>
            <person name="Bentzer J."/>
            <person name="Ahren D."/>
            <person name="Johansson T."/>
            <person name="Persson P."/>
            <person name="Tunlid A."/>
        </authorList>
    </citation>
    <scope>NUCLEOTIDE SEQUENCE [LARGE SCALE GENOMIC DNA]</scope>
    <source>
        <strain evidence="15 16">CBS 661.87</strain>
    </source>
</reference>
<evidence type="ECO:0000256" key="10">
    <source>
        <dbReference type="ARBA" id="ARBA00023277"/>
    </source>
</evidence>
<comment type="subcellular location">
    <subcellularLocation>
        <location evidence="1">Nucleus</location>
    </subcellularLocation>
</comment>
<comment type="catalytic activity">
    <reaction evidence="12">
        <text>L-seryl-[protein] + ATP = O-phospho-L-seryl-[protein] + ADP + H(+)</text>
        <dbReference type="Rhea" id="RHEA:17989"/>
        <dbReference type="Rhea" id="RHEA-COMP:9863"/>
        <dbReference type="Rhea" id="RHEA-COMP:11604"/>
        <dbReference type="ChEBI" id="CHEBI:15378"/>
        <dbReference type="ChEBI" id="CHEBI:29999"/>
        <dbReference type="ChEBI" id="CHEBI:30616"/>
        <dbReference type="ChEBI" id="CHEBI:83421"/>
        <dbReference type="ChEBI" id="CHEBI:456216"/>
        <dbReference type="EC" id="2.7.11.1"/>
    </reaction>
</comment>
<evidence type="ECO:0000256" key="8">
    <source>
        <dbReference type="ARBA" id="ARBA00022840"/>
    </source>
</evidence>
<keyword evidence="6" id="KW-0547">Nucleotide-binding</keyword>
<evidence type="ECO:0000256" key="6">
    <source>
        <dbReference type="ARBA" id="ARBA00022741"/>
    </source>
</evidence>
<keyword evidence="7" id="KW-0418">Kinase</keyword>
<feature type="domain" description="Protein kinase" evidence="14">
    <location>
        <begin position="338"/>
        <end position="589"/>
    </location>
</feature>
<evidence type="ECO:0000256" key="9">
    <source>
        <dbReference type="ARBA" id="ARBA00023242"/>
    </source>
</evidence>
<evidence type="ECO:0000256" key="13">
    <source>
        <dbReference type="SAM" id="MobiDB-lite"/>
    </source>
</evidence>
<keyword evidence="8" id="KW-0067">ATP-binding</keyword>
<dbReference type="AlphaFoldDB" id="A0A8H5HLE4"/>
<dbReference type="SUPFAM" id="SSF103243">
    <property type="entry name" value="KA1-like"/>
    <property type="match status" value="1"/>
</dbReference>
<dbReference type="GO" id="GO:0005737">
    <property type="term" value="C:cytoplasm"/>
    <property type="evidence" value="ECO:0007669"/>
    <property type="project" value="TreeGrafter"/>
</dbReference>
<dbReference type="GO" id="GO:0005524">
    <property type="term" value="F:ATP binding"/>
    <property type="evidence" value="ECO:0007669"/>
    <property type="project" value="UniProtKB-KW"/>
</dbReference>
<evidence type="ECO:0000256" key="7">
    <source>
        <dbReference type="ARBA" id="ARBA00022777"/>
    </source>
</evidence>
<protein>
    <recommendedName>
        <fullName evidence="3">non-specific serine/threonine protein kinase</fullName>
        <ecNumber evidence="3">2.7.11.1</ecNumber>
    </recommendedName>
</protein>
<dbReference type="PANTHER" id="PTHR24346">
    <property type="entry name" value="MAP/MICROTUBULE AFFINITY-REGULATING KINASE"/>
    <property type="match status" value="1"/>
</dbReference>
<dbReference type="FunFam" id="1.10.510.10:FF:000407">
    <property type="entry name" value="Non-specific serine/threonine protein kinase"/>
    <property type="match status" value="1"/>
</dbReference>
<sequence>MYRVFLGAPTTADLDKDPDSYHWQTIPSKQVKRTLTSATQSLILPAATLEAASRRISLIYKNIIFDDGPEEEGEQKFDDFDRSGEGEQERTTFITWPPTADESAVGRRNNETGPSFLFITTKSHAQSQLETQETQSYEYDNTYSDASSIARFPTFHFSLHSLASLTSLARSSAKGSRKVNVLLAALEVEGPDTIRLKKGAEAGKEVSVLALILGDEEGAVCKLTAWREVADAWGGAGVKRGDVLLIENGGTQADRPTEGPFPTKHRNNQRSTSSFPYTRHPRTSGSRLLSASHRGHSKPNKAIQFIPHTTILSPAALRNISEMNDEIPEYSPSKLGEYTVIQDIAEGTFGKVKMATHTITGHKVAMKYISKAVIHREKTKTRVRREFEYMRTLRHPHIIKLYEVISTPTDIIFVLEYAGGELFNYIVANGRMPEPQARRFFQQIISGIEYSHRLKIVHRDLKPENVLLDDDLNVKIADFGLSNEISDGDFLTTSCGSPNYAAPEVIRGGVYAGPEIDVWSSGVILYVMLCGRLPFEDEDVQMLFSKINQGNYHMPGFLSADARHLIDAMLAVDPVKRITIADITSHPFFKTDLPRYLTPLPPPPGPVLGTLSSLVTPPKVLLDFEIIEGLGRIEEDVIEELALRMTGVAKDDIWECLRRDDGVQGNAVKVAYMLLRDKRRSGKDLAEFAEQERDAQLAAMDPRNALSPTALSPGGELEENPFEAEFNDEYDDDEEGLADDGLDFTPPPEDNPEISNFAVLNSSLPEQLPEQHHLTSYVSARRSGAGREKKQHKTKWHFGIRSRSPPMEVMLEIYRTLKALGMEWKEKKNLGGLGGLRARGRGGAGIERVRSLDGDGGVDLKAAAGIYFVETRGRVQDVVVLMNLQLYMVDSINYLVDFHHKKSYKASTEPGAGKFDMAVFDPNLSDASSESGRSIKEKDGAAIKEDEVVSPFVFMDVACRLILELAGGGE</sequence>
<feature type="region of interest" description="Disordered" evidence="13">
    <location>
        <begin position="70"/>
        <end position="90"/>
    </location>
</feature>
<evidence type="ECO:0000256" key="2">
    <source>
        <dbReference type="ARBA" id="ARBA00006234"/>
    </source>
</evidence>
<dbReference type="Gene3D" id="2.40.50.140">
    <property type="entry name" value="Nucleic acid-binding proteins"/>
    <property type="match status" value="1"/>
</dbReference>